<dbReference type="GO" id="GO:0005975">
    <property type="term" value="P:carbohydrate metabolic process"/>
    <property type="evidence" value="ECO:0007669"/>
    <property type="project" value="InterPro"/>
</dbReference>
<evidence type="ECO:0000313" key="5">
    <source>
        <dbReference type="Proteomes" id="UP000326951"/>
    </source>
</evidence>
<dbReference type="Proteomes" id="UP000326951">
    <property type="component" value="Chromosome"/>
</dbReference>
<dbReference type="CDD" id="cd11338">
    <property type="entry name" value="AmyAc_CMD"/>
    <property type="match status" value="1"/>
</dbReference>
<dbReference type="Gene3D" id="3.20.20.80">
    <property type="entry name" value="Glycosidases"/>
    <property type="match status" value="1"/>
</dbReference>
<organism evidence="4 5">
    <name type="scientific">Sporolactobacillus terrae</name>
    <dbReference type="NCBI Taxonomy" id="269673"/>
    <lineage>
        <taxon>Bacteria</taxon>
        <taxon>Bacillati</taxon>
        <taxon>Bacillota</taxon>
        <taxon>Bacilli</taxon>
        <taxon>Bacillales</taxon>
        <taxon>Sporolactobacillaceae</taxon>
        <taxon>Sporolactobacillus</taxon>
    </lineage>
</organism>
<sequence>MGVPLVYFNSWSEQYRRPFGAVRIGSVIYFSIQIEQDAAAEVNLMIQKDGNPFHEVLMNQAADESRRFTCKFKTEGTPGLYFYHFRITFQEEGNVQTIYYCKAADLYGGEGRIVSDLSQVEQYQMTCFQYADPAPEWYLHGVIYHIFVDRFFNGNRHKQMLHPKKNSFIYATEEDRPYYIRDKNDQIARWDFFGGNLSGIIAKLVNLKRLGVTILYLSPIFEARSNHKYDTGDFQKIDPMFGDEKIFKKLVSKAGQLGIRVILDGVFNHVGVDSVYFNRYGNYGSGGAYQDASSPYHDWFTFHGDRNHYDCWWSITDLPTVNKAKISYQKFIYDSEESVVDTWTETGIGGWRLDVADELSDGFIAGIRNALQRHEKKGEHKVLIGEVWEDATNKIAYGKRRHYLEGGMLHGVMNYPFRDLIVNLINGKINARQAVRSFMTLKSNYPPEALLANMNNLGTHDTERILTVFQESQRKLRLAVWLLMALPGVPCIYYGDEAGVVGGKDPDNRSFYPWGKENQQLKAVFQEAIHARRTDPHLQHGAFYPFSLGPLFGCLRYVSMNQFTVLLVNPTRDSVNISLGQLKDETNGSLIRSCLQSLDLNRDRSEPMEYHYYHFDRS</sequence>
<dbReference type="Gene3D" id="3.90.400.10">
    <property type="entry name" value="Oligo-1,6-glucosidase, Domain 2"/>
    <property type="match status" value="1"/>
</dbReference>
<dbReference type="PANTHER" id="PTHR10357:SF210">
    <property type="entry name" value="MALTODEXTRIN GLUCOSIDASE"/>
    <property type="match status" value="1"/>
</dbReference>
<evidence type="ECO:0000259" key="3">
    <source>
        <dbReference type="SMART" id="SM00642"/>
    </source>
</evidence>
<evidence type="ECO:0000313" key="4">
    <source>
        <dbReference type="EMBL" id="BBN98918.1"/>
    </source>
</evidence>
<dbReference type="SUPFAM" id="SSF51445">
    <property type="entry name" value="(Trans)glycosidases"/>
    <property type="match status" value="1"/>
</dbReference>
<evidence type="ECO:0000256" key="2">
    <source>
        <dbReference type="ARBA" id="ARBA00023295"/>
    </source>
</evidence>
<dbReference type="AlphaFoldDB" id="A0A5K7X1W7"/>
<evidence type="ECO:0000256" key="1">
    <source>
        <dbReference type="ARBA" id="ARBA00022801"/>
    </source>
</evidence>
<protein>
    <submittedName>
        <fullName evidence="4">Alpha-amylase</fullName>
    </submittedName>
</protein>
<reference evidence="4 5" key="1">
    <citation type="submission" date="2019-09" db="EMBL/GenBank/DDBJ databases">
        <title>Complete genome sequence of Sporolactobacillus terrae 70-3.</title>
        <authorList>
            <person name="Tanaka N."/>
            <person name="Shiwa Y."/>
            <person name="Fujita N."/>
            <person name="Tanasupawat S."/>
        </authorList>
    </citation>
    <scope>NUCLEOTIDE SEQUENCE [LARGE SCALE GENOMIC DNA]</scope>
    <source>
        <strain evidence="4 5">70-3</strain>
    </source>
</reference>
<keyword evidence="1" id="KW-0378">Hydrolase</keyword>
<dbReference type="PANTHER" id="PTHR10357">
    <property type="entry name" value="ALPHA-AMYLASE FAMILY MEMBER"/>
    <property type="match status" value="1"/>
</dbReference>
<dbReference type="GO" id="GO:0016798">
    <property type="term" value="F:hydrolase activity, acting on glycosyl bonds"/>
    <property type="evidence" value="ECO:0007669"/>
    <property type="project" value="UniProtKB-KW"/>
</dbReference>
<dbReference type="Pfam" id="PF00128">
    <property type="entry name" value="Alpha-amylase"/>
    <property type="match status" value="1"/>
</dbReference>
<dbReference type="SMART" id="SM00642">
    <property type="entry name" value="Aamy"/>
    <property type="match status" value="1"/>
</dbReference>
<dbReference type="InterPro" id="IPR017853">
    <property type="entry name" value="GH"/>
</dbReference>
<dbReference type="InterPro" id="IPR045857">
    <property type="entry name" value="O16G_dom_2"/>
</dbReference>
<feature type="domain" description="Glycosyl hydrolase family 13 catalytic" evidence="3">
    <location>
        <begin position="145"/>
        <end position="532"/>
    </location>
</feature>
<dbReference type="EMBL" id="AP021853">
    <property type="protein sequence ID" value="BBN98918.1"/>
    <property type="molecule type" value="Genomic_DNA"/>
</dbReference>
<gene>
    <name evidence="4" type="primary">apu</name>
    <name evidence="4" type="ORF">St703_16230</name>
</gene>
<dbReference type="InterPro" id="IPR006047">
    <property type="entry name" value="GH13_cat_dom"/>
</dbReference>
<keyword evidence="2" id="KW-0326">Glycosidase</keyword>
<accession>A0A5K7X1W7</accession>
<name>A0A5K7X1W7_9BACL</name>
<dbReference type="RefSeq" id="WP_139693430.1">
    <property type="nucleotide sequence ID" value="NZ_AP021853.1"/>
</dbReference>
<proteinExistence type="predicted"/>